<feature type="region of interest" description="Disordered" evidence="8">
    <location>
        <begin position="89"/>
        <end position="137"/>
    </location>
</feature>
<evidence type="ECO:0000256" key="7">
    <source>
        <dbReference type="ARBA" id="ARBA00023157"/>
    </source>
</evidence>
<dbReference type="InterPro" id="IPR016187">
    <property type="entry name" value="CTDL_fold"/>
</dbReference>
<dbReference type="GO" id="GO:0030246">
    <property type="term" value="F:carbohydrate binding"/>
    <property type="evidence" value="ECO:0007669"/>
    <property type="project" value="UniProtKB-KW"/>
</dbReference>
<proteinExistence type="predicted"/>
<dbReference type="GO" id="GO:0005615">
    <property type="term" value="C:extracellular space"/>
    <property type="evidence" value="ECO:0007669"/>
    <property type="project" value="TreeGrafter"/>
</dbReference>
<sequence>MSKIAMQSRCDACDLKEKTRRDIGTTETNTRTDTHTYQPSVFTLLLPPRACFRCCQRVFFSRPLRQGMESGWLLLLLPLGLCSTESPSRSSSSSSSACLSSFMLPGPNGDQGEKGEKGEQGLNGEQGAVGERGFAGEKGSKGIMGPYGKIGAVGEKGVKGELGGEGPIGPVGDPGSHCECGHLRRTVGELDIVISQLKNEVQLMKNVVGVSELGQKSYIVVKEGKSHADAASDCQHRGGTLAMPKDKATNDMLASFLSHRGVGAAYIGVRDARNAPDAGEGPPLAPRRFAYVDGGALAGGLARWRTGEPNDSGGAEGCVELTAAAGEWNDVDCAAPAYFVCEFERAAAE</sequence>
<dbReference type="InterPro" id="IPR008160">
    <property type="entry name" value="Collagen"/>
</dbReference>
<accession>A0AAJ7X123</accession>
<dbReference type="SUPFAM" id="SSF56436">
    <property type="entry name" value="C-type lectin-like"/>
    <property type="match status" value="1"/>
</dbReference>
<feature type="compositionally biased region" description="Low complexity" evidence="8">
    <location>
        <begin position="89"/>
        <end position="101"/>
    </location>
</feature>
<dbReference type="InterPro" id="IPR051663">
    <property type="entry name" value="CLec_Tetranectin-domain"/>
</dbReference>
<keyword evidence="3" id="KW-0732">Signal</keyword>
<dbReference type="PROSITE" id="PS00615">
    <property type="entry name" value="C_TYPE_LECTIN_1"/>
    <property type="match status" value="1"/>
</dbReference>
<dbReference type="PANTHER" id="PTHR22799:SF1">
    <property type="entry name" value="C-TYPE LECTIN DOMAIN FAMILY 11 MEMBER A"/>
    <property type="match status" value="1"/>
</dbReference>
<dbReference type="RefSeq" id="XP_032817401.1">
    <property type="nucleotide sequence ID" value="XM_032961510.1"/>
</dbReference>
<dbReference type="InterPro" id="IPR018378">
    <property type="entry name" value="C-type_lectin_CS"/>
</dbReference>
<evidence type="ECO:0000256" key="1">
    <source>
        <dbReference type="ARBA" id="ARBA00004613"/>
    </source>
</evidence>
<protein>
    <submittedName>
        <fullName evidence="11">Collectin-11-like isoform X1</fullName>
    </submittedName>
</protein>
<evidence type="ECO:0000313" key="11">
    <source>
        <dbReference type="RefSeq" id="XP_032817401.1"/>
    </source>
</evidence>
<feature type="domain" description="C-type lectin" evidence="9">
    <location>
        <begin position="213"/>
        <end position="342"/>
    </location>
</feature>
<evidence type="ECO:0000256" key="6">
    <source>
        <dbReference type="ARBA" id="ARBA00023119"/>
    </source>
</evidence>
<keyword evidence="2" id="KW-0964">Secreted</keyword>
<evidence type="ECO:0000259" key="9">
    <source>
        <dbReference type="PROSITE" id="PS50041"/>
    </source>
</evidence>
<keyword evidence="4" id="KW-0430">Lectin</keyword>
<dbReference type="PROSITE" id="PS50041">
    <property type="entry name" value="C_TYPE_LECTIN_2"/>
    <property type="match status" value="1"/>
</dbReference>
<keyword evidence="6" id="KW-0176">Collagen</keyword>
<name>A0AAJ7X123_PETMA</name>
<dbReference type="Pfam" id="PF00059">
    <property type="entry name" value="Lectin_C"/>
    <property type="match status" value="1"/>
</dbReference>
<dbReference type="GO" id="GO:0001503">
    <property type="term" value="P:ossification"/>
    <property type="evidence" value="ECO:0007669"/>
    <property type="project" value="TreeGrafter"/>
</dbReference>
<evidence type="ECO:0000256" key="4">
    <source>
        <dbReference type="ARBA" id="ARBA00022734"/>
    </source>
</evidence>
<dbReference type="Pfam" id="PF01391">
    <property type="entry name" value="Collagen"/>
    <property type="match status" value="1"/>
</dbReference>
<dbReference type="SMART" id="SM00034">
    <property type="entry name" value="CLECT"/>
    <property type="match status" value="1"/>
</dbReference>
<evidence type="ECO:0000256" key="8">
    <source>
        <dbReference type="SAM" id="MobiDB-lite"/>
    </source>
</evidence>
<dbReference type="PANTHER" id="PTHR22799">
    <property type="entry name" value="TETRANECTIN-RELATED"/>
    <property type="match status" value="1"/>
</dbReference>
<dbReference type="KEGG" id="pmrn:116946535"/>
<evidence type="ECO:0000256" key="3">
    <source>
        <dbReference type="ARBA" id="ARBA00022729"/>
    </source>
</evidence>
<evidence type="ECO:0000256" key="2">
    <source>
        <dbReference type="ARBA" id="ARBA00022525"/>
    </source>
</evidence>
<evidence type="ECO:0000313" key="10">
    <source>
        <dbReference type="Proteomes" id="UP001318040"/>
    </source>
</evidence>
<dbReference type="InterPro" id="IPR016186">
    <property type="entry name" value="C-type_lectin-like/link_sf"/>
</dbReference>
<dbReference type="GO" id="GO:0005581">
    <property type="term" value="C:collagen trimer"/>
    <property type="evidence" value="ECO:0007669"/>
    <property type="project" value="UniProtKB-KW"/>
</dbReference>
<dbReference type="Gene3D" id="3.10.100.10">
    <property type="entry name" value="Mannose-Binding Protein A, subunit A"/>
    <property type="match status" value="1"/>
</dbReference>
<dbReference type="AlphaFoldDB" id="A0AAJ7X123"/>
<keyword evidence="7" id="KW-1015">Disulfide bond</keyword>
<keyword evidence="5" id="KW-0106">Calcium</keyword>
<keyword evidence="10" id="KW-1185">Reference proteome</keyword>
<evidence type="ECO:0000256" key="5">
    <source>
        <dbReference type="ARBA" id="ARBA00022837"/>
    </source>
</evidence>
<reference evidence="11" key="1">
    <citation type="submission" date="2025-08" db="UniProtKB">
        <authorList>
            <consortium name="RefSeq"/>
        </authorList>
    </citation>
    <scope>IDENTIFICATION</scope>
    <source>
        <tissue evidence="11">Sperm</tissue>
    </source>
</reference>
<gene>
    <name evidence="11" type="primary">LOC116946535</name>
</gene>
<dbReference type="GO" id="GO:0008083">
    <property type="term" value="F:growth factor activity"/>
    <property type="evidence" value="ECO:0007669"/>
    <property type="project" value="TreeGrafter"/>
</dbReference>
<dbReference type="InterPro" id="IPR001304">
    <property type="entry name" value="C-type_lectin-like"/>
</dbReference>
<dbReference type="Proteomes" id="UP001318040">
    <property type="component" value="Chromosome 27"/>
</dbReference>
<comment type="subcellular location">
    <subcellularLocation>
        <location evidence="1">Secreted</location>
    </subcellularLocation>
</comment>
<organism evidence="10 11">
    <name type="scientific">Petromyzon marinus</name>
    <name type="common">Sea lamprey</name>
    <dbReference type="NCBI Taxonomy" id="7757"/>
    <lineage>
        <taxon>Eukaryota</taxon>
        <taxon>Metazoa</taxon>
        <taxon>Chordata</taxon>
        <taxon>Craniata</taxon>
        <taxon>Vertebrata</taxon>
        <taxon>Cyclostomata</taxon>
        <taxon>Hyperoartia</taxon>
        <taxon>Petromyzontiformes</taxon>
        <taxon>Petromyzontidae</taxon>
        <taxon>Petromyzon</taxon>
    </lineage>
</organism>